<dbReference type="EMBL" id="JAWJWF010000004">
    <property type="protein sequence ID" value="KAK6633403.1"/>
    <property type="molecule type" value="Genomic_DNA"/>
</dbReference>
<organism evidence="1 2">
    <name type="scientific">Polyplax serrata</name>
    <name type="common">Common mouse louse</name>
    <dbReference type="NCBI Taxonomy" id="468196"/>
    <lineage>
        <taxon>Eukaryota</taxon>
        <taxon>Metazoa</taxon>
        <taxon>Ecdysozoa</taxon>
        <taxon>Arthropoda</taxon>
        <taxon>Hexapoda</taxon>
        <taxon>Insecta</taxon>
        <taxon>Pterygota</taxon>
        <taxon>Neoptera</taxon>
        <taxon>Paraneoptera</taxon>
        <taxon>Psocodea</taxon>
        <taxon>Troctomorpha</taxon>
        <taxon>Phthiraptera</taxon>
        <taxon>Anoplura</taxon>
        <taxon>Polyplacidae</taxon>
        <taxon>Polyplax</taxon>
    </lineage>
</organism>
<keyword evidence="2" id="KW-1185">Reference proteome</keyword>
<name>A0ABR1B203_POLSC</name>
<proteinExistence type="predicted"/>
<accession>A0ABR1B203</accession>
<evidence type="ECO:0000313" key="2">
    <source>
        <dbReference type="Proteomes" id="UP001359485"/>
    </source>
</evidence>
<evidence type="ECO:0008006" key="3">
    <source>
        <dbReference type="Google" id="ProtNLM"/>
    </source>
</evidence>
<gene>
    <name evidence="1" type="ORF">RUM44_004005</name>
</gene>
<protein>
    <recommendedName>
        <fullName evidence="3">MADF domain-containing protein</fullName>
    </recommendedName>
</protein>
<comment type="caution">
    <text evidence="1">The sequence shown here is derived from an EMBL/GenBank/DDBJ whole genome shotgun (WGS) entry which is preliminary data.</text>
</comment>
<evidence type="ECO:0000313" key="1">
    <source>
        <dbReference type="EMBL" id="KAK6633403.1"/>
    </source>
</evidence>
<sequence length="102" mass="11850">MAEAFARLSDFDQVCLLQVDAIPELFSHSNSWAYTHADTGTSYKRNIWKELTSVVHLKAEDVPQEKAAAGRSWALRVERWHPRLTSEMLPQTQYNLIWNFND</sequence>
<dbReference type="Proteomes" id="UP001359485">
    <property type="component" value="Unassembled WGS sequence"/>
</dbReference>
<reference evidence="1 2" key="1">
    <citation type="submission" date="2023-09" db="EMBL/GenBank/DDBJ databases">
        <title>Genomes of two closely related lineages of the louse Polyplax serrata with different host specificities.</title>
        <authorList>
            <person name="Martinu J."/>
            <person name="Tarabai H."/>
            <person name="Stefka J."/>
            <person name="Hypsa V."/>
        </authorList>
    </citation>
    <scope>NUCLEOTIDE SEQUENCE [LARGE SCALE GENOMIC DNA]</scope>
    <source>
        <strain evidence="1">98ZLc_SE</strain>
    </source>
</reference>